<keyword evidence="2" id="KW-1185">Reference proteome</keyword>
<evidence type="ECO:0000313" key="1">
    <source>
        <dbReference type="EMBL" id="MBM6922645.1"/>
    </source>
</evidence>
<accession>A0ABS2GJK3</accession>
<comment type="caution">
    <text evidence="1">The sequence shown here is derived from an EMBL/GenBank/DDBJ whole genome shotgun (WGS) entry which is preliminary data.</text>
</comment>
<name>A0ABS2GJK3_9FIRM</name>
<dbReference type="Proteomes" id="UP000724149">
    <property type="component" value="Unassembled WGS sequence"/>
</dbReference>
<gene>
    <name evidence="1" type="ORF">H9X81_02890</name>
</gene>
<evidence type="ECO:0000313" key="2">
    <source>
        <dbReference type="Proteomes" id="UP000724149"/>
    </source>
</evidence>
<protein>
    <submittedName>
        <fullName evidence="1">Uncharacterized protein</fullName>
    </submittedName>
</protein>
<reference evidence="1 2" key="1">
    <citation type="journal article" date="2021" name="Sci. Rep.">
        <title>The distribution of antibiotic resistance genes in chicken gut microbiota commensals.</title>
        <authorList>
            <person name="Juricova H."/>
            <person name="Matiasovicova J."/>
            <person name="Kubasova T."/>
            <person name="Cejkova D."/>
            <person name="Rychlik I."/>
        </authorList>
    </citation>
    <scope>NUCLEOTIDE SEQUENCE [LARGE SCALE GENOMIC DNA]</scope>
    <source>
        <strain evidence="1 2">An564</strain>
    </source>
</reference>
<dbReference type="EMBL" id="JACSNR010000002">
    <property type="protein sequence ID" value="MBM6922645.1"/>
    <property type="molecule type" value="Genomic_DNA"/>
</dbReference>
<organism evidence="1 2">
    <name type="scientific">Hydrogenoanaerobacterium saccharovorans</name>
    <dbReference type="NCBI Taxonomy" id="474960"/>
    <lineage>
        <taxon>Bacteria</taxon>
        <taxon>Bacillati</taxon>
        <taxon>Bacillota</taxon>
        <taxon>Clostridia</taxon>
        <taxon>Eubacteriales</taxon>
        <taxon>Oscillospiraceae</taxon>
        <taxon>Hydrogenoanaerobacterium</taxon>
    </lineage>
</organism>
<sequence>MKKSIWISLAAFAIFVAGALAAIAIYISRNGSRLIGDDEYDDYDFDFDEDEDASDEYCGECAIDDDAQKSVVIEDNASEEK</sequence>
<dbReference type="RefSeq" id="WP_191393034.1">
    <property type="nucleotide sequence ID" value="NZ_JACSNR010000002.1"/>
</dbReference>
<proteinExistence type="predicted"/>